<keyword evidence="1" id="KW-0812">Transmembrane</keyword>
<feature type="transmembrane region" description="Helical" evidence="1">
    <location>
        <begin position="6"/>
        <end position="23"/>
    </location>
</feature>
<dbReference type="EMBL" id="JACCAS010000002">
    <property type="protein sequence ID" value="NYH26945.1"/>
    <property type="molecule type" value="Genomic_DNA"/>
</dbReference>
<keyword evidence="4" id="KW-1185">Reference proteome</keyword>
<name>A0A7Z0AYN3_9BURK</name>
<evidence type="ECO:0000313" key="4">
    <source>
        <dbReference type="Proteomes" id="UP000540929"/>
    </source>
</evidence>
<feature type="transmembrane region" description="Helical" evidence="1">
    <location>
        <begin position="35"/>
        <end position="57"/>
    </location>
</feature>
<feature type="transmembrane region" description="Helical" evidence="1">
    <location>
        <begin position="69"/>
        <end position="87"/>
    </location>
</feature>
<comment type="caution">
    <text evidence="2">The sequence shown here is derived from an EMBL/GenBank/DDBJ whole genome shotgun (WGS) entry which is preliminary data.</text>
</comment>
<gene>
    <name evidence="3" type="ORF">GGD40_006516</name>
    <name evidence="2" type="ORF">GGD41_001962</name>
</gene>
<reference evidence="4 5" key="1">
    <citation type="submission" date="2020-07" db="EMBL/GenBank/DDBJ databases">
        <title>Exploring microbial biodiversity for novel pathways involved in the catabolism of aromatic compounds derived from lignin.</title>
        <authorList>
            <person name="Elkins J."/>
        </authorList>
    </citation>
    <scope>NUCLEOTIDE SEQUENCE [LARGE SCALE GENOMIC DNA]</scope>
    <source>
        <strain evidence="2 5">H2C3B</strain>
        <strain evidence="3 4">H2C3C</strain>
    </source>
</reference>
<evidence type="ECO:0000313" key="2">
    <source>
        <dbReference type="EMBL" id="NYH14734.1"/>
    </source>
</evidence>
<dbReference type="AlphaFoldDB" id="A0A7Z0AYN3"/>
<dbReference type="Proteomes" id="UP000572540">
    <property type="component" value="Unassembled WGS sequence"/>
</dbReference>
<protein>
    <submittedName>
        <fullName evidence="2">Uncharacterized protein</fullName>
    </submittedName>
</protein>
<organism evidence="2 5">
    <name type="scientific">Paraburkholderia bryophila</name>
    <dbReference type="NCBI Taxonomy" id="420952"/>
    <lineage>
        <taxon>Bacteria</taxon>
        <taxon>Pseudomonadati</taxon>
        <taxon>Pseudomonadota</taxon>
        <taxon>Betaproteobacteria</taxon>
        <taxon>Burkholderiales</taxon>
        <taxon>Burkholderiaceae</taxon>
        <taxon>Paraburkholderia</taxon>
    </lineage>
</organism>
<sequence length="90" mass="10123">MSAVFFKRALMWSLPAVLLNLLIQYHESGKLTASAVAVSVVIFLLGGLLFEALNSWWTRKFEKSPFSRAVSAGFWAIVAIGLFVFFYRMS</sequence>
<dbReference type="EMBL" id="JACCAU010000001">
    <property type="protein sequence ID" value="NYH14734.1"/>
    <property type="molecule type" value="Genomic_DNA"/>
</dbReference>
<evidence type="ECO:0000313" key="3">
    <source>
        <dbReference type="EMBL" id="NYH26945.1"/>
    </source>
</evidence>
<dbReference type="Proteomes" id="UP000540929">
    <property type="component" value="Unassembled WGS sequence"/>
</dbReference>
<dbReference type="RefSeq" id="WP_179710202.1">
    <property type="nucleotide sequence ID" value="NZ_JACCAS010000002.1"/>
</dbReference>
<keyword evidence="1" id="KW-0472">Membrane</keyword>
<evidence type="ECO:0000313" key="5">
    <source>
        <dbReference type="Proteomes" id="UP000572540"/>
    </source>
</evidence>
<evidence type="ECO:0000256" key="1">
    <source>
        <dbReference type="SAM" id="Phobius"/>
    </source>
</evidence>
<proteinExistence type="predicted"/>
<keyword evidence="1" id="KW-1133">Transmembrane helix</keyword>
<accession>A0A7Z0AYN3</accession>